<organism evidence="1 2">
    <name type="scientific">Gigaspora rosea</name>
    <dbReference type="NCBI Taxonomy" id="44941"/>
    <lineage>
        <taxon>Eukaryota</taxon>
        <taxon>Fungi</taxon>
        <taxon>Fungi incertae sedis</taxon>
        <taxon>Mucoromycota</taxon>
        <taxon>Glomeromycotina</taxon>
        <taxon>Glomeromycetes</taxon>
        <taxon>Diversisporales</taxon>
        <taxon>Gigasporaceae</taxon>
        <taxon>Gigaspora</taxon>
    </lineage>
</organism>
<evidence type="ECO:0000313" key="2">
    <source>
        <dbReference type="Proteomes" id="UP000266673"/>
    </source>
</evidence>
<comment type="caution">
    <text evidence="1">The sequence shown here is derived from an EMBL/GenBank/DDBJ whole genome shotgun (WGS) entry which is preliminary data.</text>
</comment>
<dbReference type="EMBL" id="QKWP01001300">
    <property type="protein sequence ID" value="RIB10016.1"/>
    <property type="molecule type" value="Genomic_DNA"/>
</dbReference>
<dbReference type="Proteomes" id="UP000266673">
    <property type="component" value="Unassembled WGS sequence"/>
</dbReference>
<accession>A0A397US55</accession>
<sequence length="537" mass="61203">METAKECEKRLALTISQTNESIATILQSEENTMTIPQNNENVEKINVELLSSTTLSELKQKILRKFLLVKGMCRQCYSEKILPKKFFAENNMDPGEISHELEGLTEIEKMLIVQYYANITIDNEVLESLPQEGYIDNQLPHLQADQEDDDLNNENDYEEVTHSFVPLLPPNNHKEVAINSTLDRIESKNLPILWLQIDNSPINKFQTLGYILRAFPTLYPKGCANFMQNGLEKFGFPKDNYGQTFLCEDNRREPELVMARNNLYINPHSALTRVGVTQTGQFTKSTYLASTTRLESKCRHKTNPTALQYISKYASKVEPCSATFSEILNQIISNSRSDGSVLPVAQKLLIHSIAECGILAQETCHLLLGIPLYHLSRSFIFLNLNKESPRWLRGTEKINLDGMDLLGPLVNKIVDEIIEEDSGKEIEDEKEELQLDWMQLAGMGPNAIINCFSEFGSCNIDINFDWVNNAKKHYSNNELTDVDTFLYRTSSSSRLEGSSNVITDTVNYLTLNKKQKQVFKDRIGPQTIYVRLYLKNS</sequence>
<reference evidence="1 2" key="1">
    <citation type="submission" date="2018-06" db="EMBL/GenBank/DDBJ databases">
        <title>Comparative genomics reveals the genomic features of Rhizophagus irregularis, R. cerebriforme, R. diaphanum and Gigaspora rosea, and their symbiotic lifestyle signature.</title>
        <authorList>
            <person name="Morin E."/>
            <person name="San Clemente H."/>
            <person name="Chen E.C.H."/>
            <person name="De La Providencia I."/>
            <person name="Hainaut M."/>
            <person name="Kuo A."/>
            <person name="Kohler A."/>
            <person name="Murat C."/>
            <person name="Tang N."/>
            <person name="Roy S."/>
            <person name="Loubradou J."/>
            <person name="Henrissat B."/>
            <person name="Grigoriev I.V."/>
            <person name="Corradi N."/>
            <person name="Roux C."/>
            <person name="Martin F.M."/>
        </authorList>
    </citation>
    <scope>NUCLEOTIDE SEQUENCE [LARGE SCALE GENOMIC DNA]</scope>
    <source>
        <strain evidence="1 2">DAOM 194757</strain>
    </source>
</reference>
<gene>
    <name evidence="1" type="ORF">C2G38_2207276</name>
</gene>
<keyword evidence="2" id="KW-1185">Reference proteome</keyword>
<dbReference type="AlphaFoldDB" id="A0A397US55"/>
<proteinExistence type="predicted"/>
<dbReference type="STRING" id="44941.A0A397US55"/>
<evidence type="ECO:0000313" key="1">
    <source>
        <dbReference type="EMBL" id="RIB10016.1"/>
    </source>
</evidence>
<protein>
    <submittedName>
        <fullName evidence="1">Uncharacterized protein</fullName>
    </submittedName>
</protein>
<dbReference type="OrthoDB" id="5578775at2759"/>
<name>A0A397US55_9GLOM</name>